<dbReference type="Proteomes" id="UP001061958">
    <property type="component" value="Unassembled WGS sequence"/>
</dbReference>
<reference evidence="6" key="2">
    <citation type="submission" date="2022-01" db="EMBL/GenBank/DDBJ databases">
        <authorList>
            <person name="Hirooka S."/>
            <person name="Miyagishima S.Y."/>
        </authorList>
    </citation>
    <scope>NUCLEOTIDE SEQUENCE</scope>
    <source>
        <strain evidence="6">NBRC 102759</strain>
    </source>
</reference>
<evidence type="ECO:0000256" key="4">
    <source>
        <dbReference type="ARBA" id="ARBA00023136"/>
    </source>
</evidence>
<evidence type="ECO:0000313" key="7">
    <source>
        <dbReference type="Proteomes" id="UP001061958"/>
    </source>
</evidence>
<comment type="subcellular location">
    <subcellularLocation>
        <location evidence="1">Membrane</location>
        <topology evidence="1">Multi-pass membrane protein</topology>
    </subcellularLocation>
</comment>
<feature type="transmembrane region" description="Helical" evidence="5">
    <location>
        <begin position="166"/>
        <end position="186"/>
    </location>
</feature>
<name>A0A9C7PZ66_9RHOD</name>
<keyword evidence="3 5" id="KW-1133">Transmembrane helix</keyword>
<feature type="transmembrane region" description="Helical" evidence="5">
    <location>
        <begin position="192"/>
        <end position="212"/>
    </location>
</feature>
<dbReference type="NCBIfam" id="TIGR03718">
    <property type="entry name" value="R_switched_Alx"/>
    <property type="match status" value="1"/>
</dbReference>
<evidence type="ECO:0000256" key="1">
    <source>
        <dbReference type="ARBA" id="ARBA00004141"/>
    </source>
</evidence>
<feature type="transmembrane region" description="Helical" evidence="5">
    <location>
        <begin position="351"/>
        <end position="369"/>
    </location>
</feature>
<protein>
    <submittedName>
        <fullName evidence="6">Uncharacterized protein</fullName>
    </submittedName>
</protein>
<dbReference type="AlphaFoldDB" id="A0A9C7PZ66"/>
<feature type="transmembrane region" description="Helical" evidence="5">
    <location>
        <begin position="105"/>
        <end position="123"/>
    </location>
</feature>
<gene>
    <name evidence="6" type="ORF">GpartN1_g4931.t1</name>
</gene>
<feature type="transmembrane region" description="Helical" evidence="5">
    <location>
        <begin position="327"/>
        <end position="345"/>
    </location>
</feature>
<dbReference type="PANTHER" id="PTHR30238:SF0">
    <property type="entry name" value="THYLAKOID MEMBRANE PROTEIN TERC, CHLOROPLASTIC"/>
    <property type="match status" value="1"/>
</dbReference>
<keyword evidence="2 5" id="KW-0812">Transmembrane</keyword>
<dbReference type="EMBL" id="BQMJ01000040">
    <property type="protein sequence ID" value="GJQ13140.1"/>
    <property type="molecule type" value="Genomic_DNA"/>
</dbReference>
<comment type="caution">
    <text evidence="6">The sequence shown here is derived from an EMBL/GenBank/DDBJ whole genome shotgun (WGS) entry which is preliminary data.</text>
</comment>
<dbReference type="Pfam" id="PF03741">
    <property type="entry name" value="TerC"/>
    <property type="match status" value="1"/>
</dbReference>
<feature type="transmembrane region" description="Helical" evidence="5">
    <location>
        <begin position="294"/>
        <end position="315"/>
    </location>
</feature>
<evidence type="ECO:0000256" key="2">
    <source>
        <dbReference type="ARBA" id="ARBA00022692"/>
    </source>
</evidence>
<feature type="transmembrane region" description="Helical" evidence="5">
    <location>
        <begin position="135"/>
        <end position="154"/>
    </location>
</feature>
<reference evidence="6" key="1">
    <citation type="journal article" date="2022" name="Proc. Natl. Acad. Sci. U.S.A.">
        <title>Life cycle and functional genomics of the unicellular red alga Galdieria for elucidating algal and plant evolution and industrial use.</title>
        <authorList>
            <person name="Hirooka S."/>
            <person name="Itabashi T."/>
            <person name="Ichinose T.M."/>
            <person name="Onuma R."/>
            <person name="Fujiwara T."/>
            <person name="Yamashita S."/>
            <person name="Jong L.W."/>
            <person name="Tomita R."/>
            <person name="Iwane A.H."/>
            <person name="Miyagishima S.Y."/>
        </authorList>
    </citation>
    <scope>NUCLEOTIDE SEQUENCE</scope>
    <source>
        <strain evidence="6">NBRC 102759</strain>
    </source>
</reference>
<dbReference type="InterPro" id="IPR022369">
    <property type="entry name" value="Integral_membrane_TerC_rswitch"/>
</dbReference>
<evidence type="ECO:0000313" key="6">
    <source>
        <dbReference type="EMBL" id="GJQ13140.1"/>
    </source>
</evidence>
<feature type="transmembrane region" description="Helical" evidence="5">
    <location>
        <begin position="257"/>
        <end position="274"/>
    </location>
</feature>
<organism evidence="6 7">
    <name type="scientific">Galdieria partita</name>
    <dbReference type="NCBI Taxonomy" id="83374"/>
    <lineage>
        <taxon>Eukaryota</taxon>
        <taxon>Rhodophyta</taxon>
        <taxon>Bangiophyceae</taxon>
        <taxon>Galdieriales</taxon>
        <taxon>Galdieriaceae</taxon>
        <taxon>Galdieria</taxon>
    </lineage>
</organism>
<proteinExistence type="predicted"/>
<dbReference type="OrthoDB" id="417520at2759"/>
<evidence type="ECO:0000256" key="5">
    <source>
        <dbReference type="SAM" id="Phobius"/>
    </source>
</evidence>
<dbReference type="PANTHER" id="PTHR30238">
    <property type="entry name" value="MEMBRANE BOUND PREDICTED REDOX MODULATOR"/>
    <property type="match status" value="1"/>
</dbReference>
<sequence length="375" mass="42562">MVVVHSKDYIGFITSSHGLSCCHHQQKFVYRRHCSMKFLRSCSSLKSSRWIRVGITGKLTSTQDSAKELRNENKPIIETTHGNKRQENSVPVVKLSREKDDLKRVALFVSLSFALAVVLYVVLGMQTAVEYLTAYIIEESLSVDNLFVFLLIFQYFTVPRESQDRILFWGILGATVMRGLMIWSGAELLQHFRFMSLVFGGFLLYSSFQFLFSGEEKQSKIEDNKVYRFATRWIPLTFEDVHPDAFFVVGRNQKGQLALLGTPLLLVLLIIEFSDVVFALDSIPAVLSVSSDRLVVYVSNLMAILGLRSLFFVLNDLIDKMRFLKQSLSLVLGFIGCKMCAQYFGSDWSSIGSLGVVTSILSVGIFLSWRFPTQR</sequence>
<keyword evidence="4 5" id="KW-0472">Membrane</keyword>
<dbReference type="GO" id="GO:0016020">
    <property type="term" value="C:membrane"/>
    <property type="evidence" value="ECO:0007669"/>
    <property type="project" value="UniProtKB-SubCell"/>
</dbReference>
<accession>A0A9C7PZ66</accession>
<evidence type="ECO:0000256" key="3">
    <source>
        <dbReference type="ARBA" id="ARBA00022989"/>
    </source>
</evidence>
<dbReference type="InterPro" id="IPR005496">
    <property type="entry name" value="Integral_membrane_TerC"/>
</dbReference>
<keyword evidence="7" id="KW-1185">Reference proteome</keyword>